<comment type="similarity">
    <text evidence="1">Belongs to the RRP15 family.</text>
</comment>
<evidence type="ECO:0000256" key="2">
    <source>
        <dbReference type="SAM" id="MobiDB-lite"/>
    </source>
</evidence>
<dbReference type="OrthoDB" id="20949at2759"/>
<dbReference type="Proteomes" id="UP000799441">
    <property type="component" value="Unassembled WGS sequence"/>
</dbReference>
<dbReference type="PANTHER" id="PTHR13245">
    <property type="entry name" value="RRP15-LIKE PROTEIN"/>
    <property type="match status" value="1"/>
</dbReference>
<dbReference type="InterPro" id="IPR012459">
    <property type="entry name" value="Rrp15"/>
</dbReference>
<dbReference type="AlphaFoldDB" id="A0A9P4Q1B2"/>
<dbReference type="EMBL" id="MU003870">
    <property type="protein sequence ID" value="KAF2716531.1"/>
    <property type="molecule type" value="Genomic_DNA"/>
</dbReference>
<feature type="region of interest" description="Disordered" evidence="2">
    <location>
        <begin position="1"/>
        <end position="208"/>
    </location>
</feature>
<sequence>MAPVAKRRRVENEIRKPKKRIWIKKQKNYHSSSEDEEETQPHSKPAPKLSASLPAQRPKPILKHTKASGKTKPGLESESDVDSAEELEKNTAQNTIPPGNDSNSDSDDGDEEDIDVLEELDDEPEISAEGSGLEQDDEELQSDSDTSLTSSQITTTESRKKRNDPTAFATSISKILDTKLTSAKRTDPVLSRSKTAAQANRELADSKLEQRARAQIRAEKRQALEKGRVKDVLGFETDEVETGKVLEEEKRLRKTAQRGVVKLFNAVRAAQVHADEGRKKAREEGLIGVGKREERVNEMSKQGFLDLISRGGKEEVAA</sequence>
<feature type="compositionally biased region" description="Low complexity" evidence="2">
    <location>
        <begin position="143"/>
        <end position="156"/>
    </location>
</feature>
<dbReference type="PANTHER" id="PTHR13245:SF14">
    <property type="entry name" value="RRP15-LIKE PROTEIN"/>
    <property type="match status" value="1"/>
</dbReference>
<dbReference type="Pfam" id="PF07890">
    <property type="entry name" value="Rrp15p"/>
    <property type="match status" value="1"/>
</dbReference>
<dbReference type="GO" id="GO:0000460">
    <property type="term" value="P:maturation of 5.8S rRNA"/>
    <property type="evidence" value="ECO:0007669"/>
    <property type="project" value="TreeGrafter"/>
</dbReference>
<keyword evidence="4" id="KW-1185">Reference proteome</keyword>
<feature type="compositionally biased region" description="Basic residues" evidence="2">
    <location>
        <begin position="16"/>
        <end position="28"/>
    </location>
</feature>
<gene>
    <name evidence="3" type="ORF">K431DRAFT_289314</name>
</gene>
<accession>A0A9P4Q1B2</accession>
<proteinExistence type="inferred from homology"/>
<feature type="compositionally biased region" description="Acidic residues" evidence="2">
    <location>
        <begin position="104"/>
        <end position="126"/>
    </location>
</feature>
<feature type="compositionally biased region" description="Polar residues" evidence="2">
    <location>
        <begin position="168"/>
        <end position="183"/>
    </location>
</feature>
<protein>
    <submittedName>
        <fullName evidence="3">Rrp15p-domain-containing protein</fullName>
    </submittedName>
</protein>
<dbReference type="GO" id="GO:0030687">
    <property type="term" value="C:preribosome, large subunit precursor"/>
    <property type="evidence" value="ECO:0007669"/>
    <property type="project" value="TreeGrafter"/>
</dbReference>
<evidence type="ECO:0000256" key="1">
    <source>
        <dbReference type="ARBA" id="ARBA00007462"/>
    </source>
</evidence>
<dbReference type="GO" id="GO:0000470">
    <property type="term" value="P:maturation of LSU-rRNA"/>
    <property type="evidence" value="ECO:0007669"/>
    <property type="project" value="TreeGrafter"/>
</dbReference>
<evidence type="ECO:0000313" key="4">
    <source>
        <dbReference type="Proteomes" id="UP000799441"/>
    </source>
</evidence>
<reference evidence="3" key="1">
    <citation type="journal article" date="2020" name="Stud. Mycol.">
        <title>101 Dothideomycetes genomes: a test case for predicting lifestyles and emergence of pathogens.</title>
        <authorList>
            <person name="Haridas S."/>
            <person name="Albert R."/>
            <person name="Binder M."/>
            <person name="Bloem J."/>
            <person name="Labutti K."/>
            <person name="Salamov A."/>
            <person name="Andreopoulos B."/>
            <person name="Baker S."/>
            <person name="Barry K."/>
            <person name="Bills G."/>
            <person name="Bluhm B."/>
            <person name="Cannon C."/>
            <person name="Castanera R."/>
            <person name="Culley D."/>
            <person name="Daum C."/>
            <person name="Ezra D."/>
            <person name="Gonzalez J."/>
            <person name="Henrissat B."/>
            <person name="Kuo A."/>
            <person name="Liang C."/>
            <person name="Lipzen A."/>
            <person name="Lutzoni F."/>
            <person name="Magnuson J."/>
            <person name="Mondo S."/>
            <person name="Nolan M."/>
            <person name="Ohm R."/>
            <person name="Pangilinan J."/>
            <person name="Park H.-J."/>
            <person name="Ramirez L."/>
            <person name="Alfaro M."/>
            <person name="Sun H."/>
            <person name="Tritt A."/>
            <person name="Yoshinaga Y."/>
            <person name="Zwiers L.-H."/>
            <person name="Turgeon B."/>
            <person name="Goodwin S."/>
            <person name="Spatafora J."/>
            <person name="Crous P."/>
            <person name="Grigoriev I."/>
        </authorList>
    </citation>
    <scope>NUCLEOTIDE SEQUENCE</scope>
    <source>
        <strain evidence="3">CBS 116435</strain>
    </source>
</reference>
<comment type="caution">
    <text evidence="3">The sequence shown here is derived from an EMBL/GenBank/DDBJ whole genome shotgun (WGS) entry which is preliminary data.</text>
</comment>
<organism evidence="3 4">
    <name type="scientific">Polychaeton citri CBS 116435</name>
    <dbReference type="NCBI Taxonomy" id="1314669"/>
    <lineage>
        <taxon>Eukaryota</taxon>
        <taxon>Fungi</taxon>
        <taxon>Dikarya</taxon>
        <taxon>Ascomycota</taxon>
        <taxon>Pezizomycotina</taxon>
        <taxon>Dothideomycetes</taxon>
        <taxon>Dothideomycetidae</taxon>
        <taxon>Capnodiales</taxon>
        <taxon>Capnodiaceae</taxon>
        <taxon>Polychaeton</taxon>
    </lineage>
</organism>
<feature type="compositionally biased region" description="Basic residues" evidence="2">
    <location>
        <begin position="60"/>
        <end position="69"/>
    </location>
</feature>
<name>A0A9P4Q1B2_9PEZI</name>
<evidence type="ECO:0000313" key="3">
    <source>
        <dbReference type="EMBL" id="KAF2716531.1"/>
    </source>
</evidence>